<name>A0A6C0BPV8_9ZZZZ</name>
<reference evidence="1" key="1">
    <citation type="journal article" date="2020" name="Nature">
        <title>Giant virus diversity and host interactions through global metagenomics.</title>
        <authorList>
            <person name="Schulz F."/>
            <person name="Roux S."/>
            <person name="Paez-Espino D."/>
            <person name="Jungbluth S."/>
            <person name="Walsh D.A."/>
            <person name="Denef V.J."/>
            <person name="McMahon K.D."/>
            <person name="Konstantinidis K.T."/>
            <person name="Eloe-Fadrosh E.A."/>
            <person name="Kyrpides N.C."/>
            <person name="Woyke T."/>
        </authorList>
    </citation>
    <scope>NUCLEOTIDE SEQUENCE</scope>
    <source>
        <strain evidence="1">GVMAG-M-3300018080-19</strain>
    </source>
</reference>
<evidence type="ECO:0000313" key="1">
    <source>
        <dbReference type="EMBL" id="QHS93674.1"/>
    </source>
</evidence>
<organism evidence="1">
    <name type="scientific">viral metagenome</name>
    <dbReference type="NCBI Taxonomy" id="1070528"/>
    <lineage>
        <taxon>unclassified sequences</taxon>
        <taxon>metagenomes</taxon>
        <taxon>organismal metagenomes</taxon>
    </lineage>
</organism>
<protein>
    <submittedName>
        <fullName evidence="1">Uncharacterized protein</fullName>
    </submittedName>
</protein>
<dbReference type="AlphaFoldDB" id="A0A6C0BPV8"/>
<dbReference type="EMBL" id="MN739208">
    <property type="protein sequence ID" value="QHS93674.1"/>
    <property type="molecule type" value="Genomic_DNA"/>
</dbReference>
<proteinExistence type="predicted"/>
<sequence length="38" mass="4049">MTMVQGAVGTGEGGDRIRKTVRDQRCGTNILDCHGVLC</sequence>
<accession>A0A6C0BPV8</accession>